<sequence>MEKGEGTGSVTAASYTDCLSRSLTTPVRHPDVGAGGTASDVRSQQLQYRTGLGRRRPVDSGCSIAPFALDEPERNPLPQRAVLRRHPTEGMQRNMCDQINFTENDYPDPPPVGVRVPLRHEKRCRTILKPERVSTCFDDDCLRRARARCPQSAQQRMPSFIFGEDAEVQRRTGRAIHAKSYKPTSLW</sequence>
<evidence type="ECO:0000313" key="1">
    <source>
        <dbReference type="EMBL" id="CCC93469.1"/>
    </source>
</evidence>
<proteinExistence type="predicted"/>
<name>G0UVQ3_TRYCI</name>
<dbReference type="VEuPathDB" id="TriTrypDB:TcIL3000_10_2280"/>
<organism evidence="1">
    <name type="scientific">Trypanosoma congolense (strain IL3000)</name>
    <dbReference type="NCBI Taxonomy" id="1068625"/>
    <lineage>
        <taxon>Eukaryota</taxon>
        <taxon>Discoba</taxon>
        <taxon>Euglenozoa</taxon>
        <taxon>Kinetoplastea</taxon>
        <taxon>Metakinetoplastina</taxon>
        <taxon>Trypanosomatida</taxon>
        <taxon>Trypanosomatidae</taxon>
        <taxon>Trypanosoma</taxon>
        <taxon>Nannomonas</taxon>
    </lineage>
</organism>
<accession>G0UVQ3</accession>
<dbReference type="AlphaFoldDB" id="G0UVQ3"/>
<protein>
    <submittedName>
        <fullName evidence="1">Uncharacterized protein</fullName>
    </submittedName>
</protein>
<reference evidence="1" key="1">
    <citation type="journal article" date="2012" name="Proc. Natl. Acad. Sci. U.S.A.">
        <title>Antigenic diversity is generated by distinct evolutionary mechanisms in African trypanosome species.</title>
        <authorList>
            <person name="Jackson A.P."/>
            <person name="Berry A."/>
            <person name="Aslett M."/>
            <person name="Allison H.C."/>
            <person name="Burton P."/>
            <person name="Vavrova-Anderson J."/>
            <person name="Brown R."/>
            <person name="Browne H."/>
            <person name="Corton N."/>
            <person name="Hauser H."/>
            <person name="Gamble J."/>
            <person name="Gilderthorp R."/>
            <person name="Marcello L."/>
            <person name="McQuillan J."/>
            <person name="Otto T.D."/>
            <person name="Quail M.A."/>
            <person name="Sanders M.J."/>
            <person name="van Tonder A."/>
            <person name="Ginger M.L."/>
            <person name="Field M.C."/>
            <person name="Barry J.D."/>
            <person name="Hertz-Fowler C."/>
            <person name="Berriman M."/>
        </authorList>
    </citation>
    <scope>NUCLEOTIDE SEQUENCE</scope>
    <source>
        <strain evidence="1">IL3000</strain>
    </source>
</reference>
<dbReference type="EMBL" id="HE575323">
    <property type="protein sequence ID" value="CCC93469.1"/>
    <property type="molecule type" value="Genomic_DNA"/>
</dbReference>
<gene>
    <name evidence="1" type="ORF">TCIL3000_10_2280</name>
</gene>